<reference evidence="1 2" key="1">
    <citation type="submission" date="2021-06" db="EMBL/GenBank/DDBJ databases">
        <title>Genome sequence of Babesia caballi.</title>
        <authorList>
            <person name="Yamagishi J."/>
            <person name="Kidaka T."/>
            <person name="Ochi A."/>
        </authorList>
    </citation>
    <scope>NUCLEOTIDE SEQUENCE [LARGE SCALE GENOMIC DNA]</scope>
    <source>
        <strain evidence="1">USDA-D6B2</strain>
    </source>
</reference>
<proteinExistence type="predicted"/>
<name>A0AAV4LUQ3_BABCB</name>
<evidence type="ECO:0000313" key="1">
    <source>
        <dbReference type="EMBL" id="GIX62384.1"/>
    </source>
</evidence>
<keyword evidence="2" id="KW-1185">Reference proteome</keyword>
<comment type="caution">
    <text evidence="1">The sequence shown here is derived from an EMBL/GenBank/DDBJ whole genome shotgun (WGS) entry which is preliminary data.</text>
</comment>
<accession>A0AAV4LUQ3</accession>
<dbReference type="GeneID" id="94193865"/>
<dbReference type="AlphaFoldDB" id="A0AAV4LUQ3"/>
<protein>
    <submittedName>
        <fullName evidence="1">Variant erythrocyte surface antigen-1 family protein</fullName>
    </submittedName>
</protein>
<dbReference type="RefSeq" id="XP_067714453.1">
    <property type="nucleotide sequence ID" value="XM_067858352.1"/>
</dbReference>
<sequence>MSTPGQKSLTEPPENLKEAIDWVLRVSGLASGPIIYMHYFIDALEAFVRNSPIGSTAFLENLCVEIKKDEGQKPTGPFKQLAESLQRFIGYGHKRGGSVGWGITGEGIVKMGEMKTVYTPAYDGSWFTDVYSNDPNDVKKKSCVQNFFTAIEKIYEGLTELYWKCKKEWKNDNLGGNTELNQFMKKNGFTKTQLNTSMTGDKIANNALRDLKEFTTAYNDAGDNPSLEAFRSQLEQNASTDPSKSPLSALYILSTYAYVHSSSPATSSFAGYSGLTALAGGAYGFNLGGLGTVMSALLA</sequence>
<gene>
    <name evidence="1" type="ORF">BcabD6B2_18190</name>
</gene>
<dbReference type="Proteomes" id="UP001497744">
    <property type="component" value="Unassembled WGS sequence"/>
</dbReference>
<evidence type="ECO:0000313" key="2">
    <source>
        <dbReference type="Proteomes" id="UP001497744"/>
    </source>
</evidence>
<organism evidence="1 2">
    <name type="scientific">Babesia caballi</name>
    <dbReference type="NCBI Taxonomy" id="5871"/>
    <lineage>
        <taxon>Eukaryota</taxon>
        <taxon>Sar</taxon>
        <taxon>Alveolata</taxon>
        <taxon>Apicomplexa</taxon>
        <taxon>Aconoidasida</taxon>
        <taxon>Piroplasmida</taxon>
        <taxon>Babesiidae</taxon>
        <taxon>Babesia</taxon>
    </lineage>
</organism>
<dbReference type="EMBL" id="BPLF01000002">
    <property type="protein sequence ID" value="GIX62384.1"/>
    <property type="molecule type" value="Genomic_DNA"/>
</dbReference>